<feature type="transmembrane region" description="Helical" evidence="10">
    <location>
        <begin position="112"/>
        <end position="133"/>
    </location>
</feature>
<evidence type="ECO:0000256" key="9">
    <source>
        <dbReference type="ARBA" id="ARBA00047594"/>
    </source>
</evidence>
<feature type="domain" description="Phosphatidic acid phosphatase type 2/haloperoxidase" evidence="11">
    <location>
        <begin position="61"/>
        <end position="168"/>
    </location>
</feature>
<dbReference type="SUPFAM" id="SSF48317">
    <property type="entry name" value="Acid phosphatase/Vanadium-dependent haloperoxidase"/>
    <property type="match status" value="1"/>
</dbReference>
<evidence type="ECO:0000256" key="8">
    <source>
        <dbReference type="ARBA" id="ARBA00032707"/>
    </source>
</evidence>
<name>A0A4U1BPP4_9GAMM</name>
<evidence type="ECO:0000256" key="10">
    <source>
        <dbReference type="SAM" id="Phobius"/>
    </source>
</evidence>
<evidence type="ECO:0000256" key="1">
    <source>
        <dbReference type="ARBA" id="ARBA00004651"/>
    </source>
</evidence>
<evidence type="ECO:0000259" key="11">
    <source>
        <dbReference type="SMART" id="SM00014"/>
    </source>
</evidence>
<dbReference type="GO" id="GO:0005886">
    <property type="term" value="C:plasma membrane"/>
    <property type="evidence" value="ECO:0007669"/>
    <property type="project" value="UniProtKB-SubCell"/>
</dbReference>
<gene>
    <name evidence="12" type="ORF">FCL42_07665</name>
</gene>
<dbReference type="InterPro" id="IPR036938">
    <property type="entry name" value="PAP2/HPO_sf"/>
</dbReference>
<dbReference type="OrthoDB" id="9780507at2"/>
<dbReference type="EMBL" id="SWCJ01000004">
    <property type="protein sequence ID" value="TKB56084.1"/>
    <property type="molecule type" value="Genomic_DNA"/>
</dbReference>
<organism evidence="12 13">
    <name type="scientific">Ferrimonas aestuarii</name>
    <dbReference type="NCBI Taxonomy" id="2569539"/>
    <lineage>
        <taxon>Bacteria</taxon>
        <taxon>Pseudomonadati</taxon>
        <taxon>Pseudomonadota</taxon>
        <taxon>Gammaproteobacteria</taxon>
        <taxon>Alteromonadales</taxon>
        <taxon>Ferrimonadaceae</taxon>
        <taxon>Ferrimonas</taxon>
    </lineage>
</organism>
<keyword evidence="7 10" id="KW-0472">Membrane</keyword>
<reference evidence="12 13" key="1">
    <citation type="submission" date="2019-04" db="EMBL/GenBank/DDBJ databases">
        <authorList>
            <person name="Hwang J.C."/>
        </authorList>
    </citation>
    <scope>NUCLEOTIDE SEQUENCE [LARGE SCALE GENOMIC DNA]</scope>
    <source>
        <strain evidence="12 13">IMCC35002</strain>
    </source>
</reference>
<keyword evidence="13" id="KW-1185">Reference proteome</keyword>
<dbReference type="InterPro" id="IPR000326">
    <property type="entry name" value="PAP2/HPO"/>
</dbReference>
<evidence type="ECO:0000256" key="3">
    <source>
        <dbReference type="ARBA" id="ARBA00022475"/>
    </source>
</evidence>
<dbReference type="EC" id="3.6.1.27" evidence="2"/>
<evidence type="ECO:0000256" key="2">
    <source>
        <dbReference type="ARBA" id="ARBA00012374"/>
    </source>
</evidence>
<feature type="transmembrane region" description="Helical" evidence="10">
    <location>
        <begin position="153"/>
        <end position="171"/>
    </location>
</feature>
<evidence type="ECO:0000313" key="13">
    <source>
        <dbReference type="Proteomes" id="UP000305675"/>
    </source>
</evidence>
<comment type="subcellular location">
    <subcellularLocation>
        <location evidence="1">Cell membrane</location>
        <topology evidence="1">Multi-pass membrane protein</topology>
    </subcellularLocation>
</comment>
<evidence type="ECO:0000256" key="6">
    <source>
        <dbReference type="ARBA" id="ARBA00022989"/>
    </source>
</evidence>
<sequence length="172" mass="19170">MWQQLALWDKRGFYWLHQFSRQPLSQWLARNFSRSGDGYGYALFGVIAAFADPELGPTFFLLLLTAYAIELPAYWFLKNRLQRARPCQVLTGCQPLVDPHDKFSFPSGHSAAAFLFATVLGWYIPQLAILAWSWATLVACSRVVLGVHYPGDIFAGASLGLVAATISLTVVI</sequence>
<proteinExistence type="predicted"/>
<dbReference type="GO" id="GO:0050380">
    <property type="term" value="F:undecaprenyl-diphosphatase activity"/>
    <property type="evidence" value="ECO:0007669"/>
    <property type="project" value="UniProtKB-EC"/>
</dbReference>
<evidence type="ECO:0000256" key="5">
    <source>
        <dbReference type="ARBA" id="ARBA00022801"/>
    </source>
</evidence>
<dbReference type="RefSeq" id="WP_136862813.1">
    <property type="nucleotide sequence ID" value="NZ_SWCJ01000004.1"/>
</dbReference>
<dbReference type="Pfam" id="PF01569">
    <property type="entry name" value="PAP2"/>
    <property type="match status" value="1"/>
</dbReference>
<evidence type="ECO:0000313" key="12">
    <source>
        <dbReference type="EMBL" id="TKB56084.1"/>
    </source>
</evidence>
<protein>
    <recommendedName>
        <fullName evidence="2">undecaprenyl-diphosphate phosphatase</fullName>
        <ecNumber evidence="2">3.6.1.27</ecNumber>
    </recommendedName>
    <alternativeName>
        <fullName evidence="8">Undecaprenyl pyrophosphate phosphatase</fullName>
    </alternativeName>
</protein>
<dbReference type="PANTHER" id="PTHR14969:SF62">
    <property type="entry name" value="DECAPRENYLPHOSPHORYL-5-PHOSPHORIBOSE PHOSPHATASE RV3807C-RELATED"/>
    <property type="match status" value="1"/>
</dbReference>
<evidence type="ECO:0000256" key="7">
    <source>
        <dbReference type="ARBA" id="ARBA00023136"/>
    </source>
</evidence>
<dbReference type="AlphaFoldDB" id="A0A4U1BPP4"/>
<accession>A0A4U1BPP4</accession>
<dbReference type="Proteomes" id="UP000305675">
    <property type="component" value="Unassembled WGS sequence"/>
</dbReference>
<dbReference type="PANTHER" id="PTHR14969">
    <property type="entry name" value="SPHINGOSINE-1-PHOSPHATE PHOSPHOHYDROLASE"/>
    <property type="match status" value="1"/>
</dbReference>
<keyword evidence="5" id="KW-0378">Hydrolase</keyword>
<keyword evidence="6 10" id="KW-1133">Transmembrane helix</keyword>
<keyword evidence="3" id="KW-1003">Cell membrane</keyword>
<dbReference type="SMART" id="SM00014">
    <property type="entry name" value="acidPPc"/>
    <property type="match status" value="1"/>
</dbReference>
<comment type="catalytic activity">
    <reaction evidence="9">
        <text>di-trans,octa-cis-undecaprenyl diphosphate + H2O = di-trans,octa-cis-undecaprenyl phosphate + phosphate + H(+)</text>
        <dbReference type="Rhea" id="RHEA:28094"/>
        <dbReference type="ChEBI" id="CHEBI:15377"/>
        <dbReference type="ChEBI" id="CHEBI:15378"/>
        <dbReference type="ChEBI" id="CHEBI:43474"/>
        <dbReference type="ChEBI" id="CHEBI:58405"/>
        <dbReference type="ChEBI" id="CHEBI:60392"/>
        <dbReference type="EC" id="3.6.1.27"/>
    </reaction>
</comment>
<comment type="caution">
    <text evidence="12">The sequence shown here is derived from an EMBL/GenBank/DDBJ whole genome shotgun (WGS) entry which is preliminary data.</text>
</comment>
<feature type="transmembrane region" description="Helical" evidence="10">
    <location>
        <begin position="59"/>
        <end position="77"/>
    </location>
</feature>
<keyword evidence="4 10" id="KW-0812">Transmembrane</keyword>
<evidence type="ECO:0000256" key="4">
    <source>
        <dbReference type="ARBA" id="ARBA00022692"/>
    </source>
</evidence>
<dbReference type="Gene3D" id="1.20.144.10">
    <property type="entry name" value="Phosphatidic acid phosphatase type 2/haloperoxidase"/>
    <property type="match status" value="1"/>
</dbReference>